<dbReference type="Proteomes" id="UP001066276">
    <property type="component" value="Chromosome 10"/>
</dbReference>
<keyword evidence="2" id="KW-1185">Reference proteome</keyword>
<feature type="non-terminal residue" evidence="1">
    <location>
        <position position="65"/>
    </location>
</feature>
<gene>
    <name evidence="1" type="ORF">NDU88_001651</name>
</gene>
<protein>
    <submittedName>
        <fullName evidence="1">Uncharacterized protein</fullName>
    </submittedName>
</protein>
<evidence type="ECO:0000313" key="2">
    <source>
        <dbReference type="Proteomes" id="UP001066276"/>
    </source>
</evidence>
<proteinExistence type="predicted"/>
<reference evidence="1" key="1">
    <citation type="journal article" date="2022" name="bioRxiv">
        <title>Sequencing and chromosome-scale assembly of the giantPleurodeles waltlgenome.</title>
        <authorList>
            <person name="Brown T."/>
            <person name="Elewa A."/>
            <person name="Iarovenko S."/>
            <person name="Subramanian E."/>
            <person name="Araus A.J."/>
            <person name="Petzold A."/>
            <person name="Susuki M."/>
            <person name="Suzuki K.-i.T."/>
            <person name="Hayashi T."/>
            <person name="Toyoda A."/>
            <person name="Oliveira C."/>
            <person name="Osipova E."/>
            <person name="Leigh N.D."/>
            <person name="Simon A."/>
            <person name="Yun M.H."/>
        </authorList>
    </citation>
    <scope>NUCLEOTIDE SEQUENCE</scope>
    <source>
        <strain evidence="1">20211129_DDA</strain>
        <tissue evidence="1">Liver</tissue>
    </source>
</reference>
<accession>A0AAV7M1R4</accession>
<organism evidence="1 2">
    <name type="scientific">Pleurodeles waltl</name>
    <name type="common">Iberian ribbed newt</name>
    <dbReference type="NCBI Taxonomy" id="8319"/>
    <lineage>
        <taxon>Eukaryota</taxon>
        <taxon>Metazoa</taxon>
        <taxon>Chordata</taxon>
        <taxon>Craniata</taxon>
        <taxon>Vertebrata</taxon>
        <taxon>Euteleostomi</taxon>
        <taxon>Amphibia</taxon>
        <taxon>Batrachia</taxon>
        <taxon>Caudata</taxon>
        <taxon>Salamandroidea</taxon>
        <taxon>Salamandridae</taxon>
        <taxon>Pleurodelinae</taxon>
        <taxon>Pleurodeles</taxon>
    </lineage>
</organism>
<dbReference type="AlphaFoldDB" id="A0AAV7M1R4"/>
<sequence>MIRQLKAFMSQHRLRHLVEKNGHHIRKLIKHSKTEGLTVRWSLFFQMYTDIFTPQERELEVILED</sequence>
<evidence type="ECO:0000313" key="1">
    <source>
        <dbReference type="EMBL" id="KAJ1096512.1"/>
    </source>
</evidence>
<comment type="caution">
    <text evidence="1">The sequence shown here is derived from an EMBL/GenBank/DDBJ whole genome shotgun (WGS) entry which is preliminary data.</text>
</comment>
<dbReference type="EMBL" id="JANPWB010000014">
    <property type="protein sequence ID" value="KAJ1096512.1"/>
    <property type="molecule type" value="Genomic_DNA"/>
</dbReference>
<name>A0AAV7M1R4_PLEWA</name>